<accession>A0A1B8Z9U5</accession>
<evidence type="ECO:0000313" key="2">
    <source>
        <dbReference type="Proteomes" id="UP000093432"/>
    </source>
</evidence>
<sequence length="269" mass="30855">MIKYIQPGICFILVSAGTLMFAQQKVTGKITNSGSLNINPVFIINISRNQHTQSDDQGNFEIAVAENDEIRFVKEGYYRFDKKITREDLGNSLQVSLQRMEIQIPEVKITYKLTGNLAKDNQHLNESGKIRALKSEMSEYMYSPLNEPLPDKTISKTFTGHDFKTGNVDIMGVFKALSGLIKKASKPKITKADYNETQEFLNRVKNEINLDFLKKYGMGEEQIDAFLLYANKTRLLAKKHRKDFKNDVVKMELMIAFGEYRKMNKLSEQ</sequence>
<name>A0A1B8Z9U5_9FLAO</name>
<dbReference type="STRING" id="651561.BBI00_22670"/>
<dbReference type="SUPFAM" id="SSF49464">
    <property type="entry name" value="Carboxypeptidase regulatory domain-like"/>
    <property type="match status" value="1"/>
</dbReference>
<dbReference type="Proteomes" id="UP000093432">
    <property type="component" value="Unassembled WGS sequence"/>
</dbReference>
<comment type="caution">
    <text evidence="1">The sequence shown here is derived from an EMBL/GenBank/DDBJ whole genome shotgun (WGS) entry which is preliminary data.</text>
</comment>
<dbReference type="EMBL" id="MAYG01000032">
    <property type="protein sequence ID" value="OCA68389.1"/>
    <property type="molecule type" value="Genomic_DNA"/>
</dbReference>
<reference evidence="2" key="1">
    <citation type="submission" date="2016-07" db="EMBL/GenBank/DDBJ databases">
        <authorList>
            <person name="Florea S."/>
            <person name="Webb J.S."/>
            <person name="Jaromczyk J."/>
            <person name="Schardl C.L."/>
        </authorList>
    </citation>
    <scope>NUCLEOTIDE SEQUENCE [LARGE SCALE GENOMIC DNA]</scope>
    <source>
        <strain evidence="2">CC-VM-7</strain>
    </source>
</reference>
<gene>
    <name evidence="1" type="ORF">BBI00_22670</name>
</gene>
<dbReference type="AlphaFoldDB" id="A0A1B8Z9U5"/>
<organism evidence="1 2">
    <name type="scientific">Chryseobacterium arthrosphaerae</name>
    <dbReference type="NCBI Taxonomy" id="651561"/>
    <lineage>
        <taxon>Bacteria</taxon>
        <taxon>Pseudomonadati</taxon>
        <taxon>Bacteroidota</taxon>
        <taxon>Flavobacteriia</taxon>
        <taxon>Flavobacteriales</taxon>
        <taxon>Weeksellaceae</taxon>
        <taxon>Chryseobacterium group</taxon>
        <taxon>Chryseobacterium</taxon>
    </lineage>
</organism>
<dbReference type="InterPro" id="IPR008969">
    <property type="entry name" value="CarboxyPept-like_regulatory"/>
</dbReference>
<proteinExistence type="predicted"/>
<dbReference type="OrthoDB" id="1274238at2"/>
<dbReference type="RefSeq" id="WP_065401130.1">
    <property type="nucleotide sequence ID" value="NZ_MAYG01000032.1"/>
</dbReference>
<evidence type="ECO:0000313" key="1">
    <source>
        <dbReference type="EMBL" id="OCA68389.1"/>
    </source>
</evidence>
<evidence type="ECO:0008006" key="3">
    <source>
        <dbReference type="Google" id="ProtNLM"/>
    </source>
</evidence>
<protein>
    <recommendedName>
        <fullName evidence="3">Carboxypeptidase-like regulatory domain-containing protein</fullName>
    </recommendedName>
</protein>